<dbReference type="EMBL" id="JBHRYR010000003">
    <property type="protein sequence ID" value="MFC3853066.1"/>
    <property type="molecule type" value="Genomic_DNA"/>
</dbReference>
<dbReference type="SUPFAM" id="SSF75169">
    <property type="entry name" value="DsrEFH-like"/>
    <property type="match status" value="1"/>
</dbReference>
<keyword evidence="2" id="KW-1185">Reference proteome</keyword>
<evidence type="ECO:0000313" key="1">
    <source>
        <dbReference type="EMBL" id="MFC3853066.1"/>
    </source>
</evidence>
<protein>
    <recommendedName>
        <fullName evidence="3">Sulfurtransferase complex subunit TusC</fullName>
    </recommendedName>
</protein>
<dbReference type="Gene3D" id="3.40.1260.10">
    <property type="entry name" value="DsrEFH-like"/>
    <property type="match status" value="1"/>
</dbReference>
<organism evidence="1 2">
    <name type="scientific">Saccharospirillum mangrovi</name>
    <dbReference type="NCBI Taxonomy" id="2161747"/>
    <lineage>
        <taxon>Bacteria</taxon>
        <taxon>Pseudomonadati</taxon>
        <taxon>Pseudomonadota</taxon>
        <taxon>Gammaproteobacteria</taxon>
        <taxon>Oceanospirillales</taxon>
        <taxon>Saccharospirillaceae</taxon>
        <taxon>Saccharospirillum</taxon>
    </lineage>
</organism>
<accession>A0ABV8A0B2</accession>
<name>A0ABV8A0B2_9GAMM</name>
<proteinExistence type="predicted"/>
<evidence type="ECO:0008006" key="3">
    <source>
        <dbReference type="Google" id="ProtNLM"/>
    </source>
</evidence>
<gene>
    <name evidence="1" type="ORF">ACFOOG_09515</name>
</gene>
<evidence type="ECO:0000313" key="2">
    <source>
        <dbReference type="Proteomes" id="UP001595617"/>
    </source>
</evidence>
<dbReference type="InterPro" id="IPR027396">
    <property type="entry name" value="DsrEFH-like"/>
</dbReference>
<sequence length="122" mass="13396">MAEQPIYDLCVLVTQPPQAGFLGEETFDLAVAGGVFDLSIVVLFWHEAAMHLVLQNPATGLRNTGKLWQSASLFGIERIALVEPIPHIDCATLPADLQPLVEVVNQETARTFMRQAKQVITL</sequence>
<dbReference type="Proteomes" id="UP001595617">
    <property type="component" value="Unassembled WGS sequence"/>
</dbReference>
<dbReference type="RefSeq" id="WP_380695868.1">
    <property type="nucleotide sequence ID" value="NZ_JBHRYR010000003.1"/>
</dbReference>
<comment type="caution">
    <text evidence="1">The sequence shown here is derived from an EMBL/GenBank/DDBJ whole genome shotgun (WGS) entry which is preliminary data.</text>
</comment>
<reference evidence="2" key="1">
    <citation type="journal article" date="2019" name="Int. J. Syst. Evol. Microbiol.">
        <title>The Global Catalogue of Microorganisms (GCM) 10K type strain sequencing project: providing services to taxonomists for standard genome sequencing and annotation.</title>
        <authorList>
            <consortium name="The Broad Institute Genomics Platform"/>
            <consortium name="The Broad Institute Genome Sequencing Center for Infectious Disease"/>
            <person name="Wu L."/>
            <person name="Ma J."/>
        </authorList>
    </citation>
    <scope>NUCLEOTIDE SEQUENCE [LARGE SCALE GENOMIC DNA]</scope>
    <source>
        <strain evidence="2">IBRC 10765</strain>
    </source>
</reference>